<dbReference type="PANTHER" id="PTHR43022:SF1">
    <property type="entry name" value="PROTEIN SMF"/>
    <property type="match status" value="1"/>
</dbReference>
<gene>
    <name evidence="3" type="primary">dprA</name>
    <name evidence="3" type="ORF">GCM10009720_20810</name>
</gene>
<sequence>MADHAIRTARAGLTQVIEPADAYGVIASKAWGPIRLLEIIQGQTPTQQDWIALVGAYANDGDFTKKLRNTIGEAIQRWRRRSTYLNPNQALDYIASLGGHFIIPEDDDWPCALADLASTEPIGLWTLGSAAIPPVERVVGLVGSREVTSYGDAATTMLATKARSMGLTVLSGGAYGIDARAHRTALGASAPGVATIAVLAGGLDRFYPAGNVELLHQIAADGLLVSEMPPGMRPNRYRFLNRNRLIAALANATIVVEARYRSGALNTAHHAHDLGRSVGAVPGPINVPTSAGCHRLIKETPTMLIDDPADLESMFDTFTDAPAAQQPRGDERAYDTLTTEEMLVFDALPVRGRTTVEHLCGITGLSVPRITGILAKLSRDELVARNEQGWRKGRDTIR</sequence>
<keyword evidence="4" id="KW-1185">Reference proteome</keyword>
<evidence type="ECO:0000259" key="2">
    <source>
        <dbReference type="Pfam" id="PF02481"/>
    </source>
</evidence>
<dbReference type="InterPro" id="IPR003488">
    <property type="entry name" value="DprA"/>
</dbReference>
<evidence type="ECO:0000256" key="1">
    <source>
        <dbReference type="ARBA" id="ARBA00006525"/>
    </source>
</evidence>
<dbReference type="SUPFAM" id="SSF102405">
    <property type="entry name" value="MCP/YpsA-like"/>
    <property type="match status" value="1"/>
</dbReference>
<dbReference type="RefSeq" id="WP_343958331.1">
    <property type="nucleotide sequence ID" value="NZ_BAAAMN010000043.1"/>
</dbReference>
<evidence type="ECO:0000313" key="4">
    <source>
        <dbReference type="Proteomes" id="UP001501461"/>
    </source>
</evidence>
<dbReference type="InterPro" id="IPR057666">
    <property type="entry name" value="DrpA_SLOG"/>
</dbReference>
<name>A0ABN2UP67_9MICC</name>
<accession>A0ABN2UP67</accession>
<dbReference type="Proteomes" id="UP001501461">
    <property type="component" value="Unassembled WGS sequence"/>
</dbReference>
<evidence type="ECO:0000313" key="3">
    <source>
        <dbReference type="EMBL" id="GAA2040156.1"/>
    </source>
</evidence>
<organism evidence="3 4">
    <name type="scientific">Yaniella flava</name>
    <dbReference type="NCBI Taxonomy" id="287930"/>
    <lineage>
        <taxon>Bacteria</taxon>
        <taxon>Bacillati</taxon>
        <taxon>Actinomycetota</taxon>
        <taxon>Actinomycetes</taxon>
        <taxon>Micrococcales</taxon>
        <taxon>Micrococcaceae</taxon>
        <taxon>Yaniella</taxon>
    </lineage>
</organism>
<dbReference type="Pfam" id="PF02481">
    <property type="entry name" value="DNA_processg_A"/>
    <property type="match status" value="1"/>
</dbReference>
<comment type="caution">
    <text evidence="3">The sequence shown here is derived from an EMBL/GenBank/DDBJ whole genome shotgun (WGS) entry which is preliminary data.</text>
</comment>
<dbReference type="Gene3D" id="3.40.50.450">
    <property type="match status" value="1"/>
</dbReference>
<protein>
    <submittedName>
        <fullName evidence="3">DNA-processing protein DprA</fullName>
    </submittedName>
</protein>
<dbReference type="NCBIfam" id="TIGR00732">
    <property type="entry name" value="dprA"/>
    <property type="match status" value="1"/>
</dbReference>
<dbReference type="PANTHER" id="PTHR43022">
    <property type="entry name" value="PROTEIN SMF"/>
    <property type="match status" value="1"/>
</dbReference>
<comment type="similarity">
    <text evidence="1">Belongs to the DprA/Smf family.</text>
</comment>
<dbReference type="EMBL" id="BAAAMN010000043">
    <property type="protein sequence ID" value="GAA2040156.1"/>
    <property type="molecule type" value="Genomic_DNA"/>
</dbReference>
<proteinExistence type="inferred from homology"/>
<feature type="domain" description="Smf/DprA SLOG" evidence="2">
    <location>
        <begin position="101"/>
        <end position="310"/>
    </location>
</feature>
<reference evidence="3 4" key="1">
    <citation type="journal article" date="2019" name="Int. J. Syst. Evol. Microbiol.">
        <title>The Global Catalogue of Microorganisms (GCM) 10K type strain sequencing project: providing services to taxonomists for standard genome sequencing and annotation.</title>
        <authorList>
            <consortium name="The Broad Institute Genomics Platform"/>
            <consortium name="The Broad Institute Genome Sequencing Center for Infectious Disease"/>
            <person name="Wu L."/>
            <person name="Ma J."/>
        </authorList>
    </citation>
    <scope>NUCLEOTIDE SEQUENCE [LARGE SCALE GENOMIC DNA]</scope>
    <source>
        <strain evidence="3 4">JCM 13595</strain>
    </source>
</reference>